<gene>
    <name evidence="6 11" type="primary">proC</name>
    <name evidence="11" type="ORF">E1963_00140</name>
</gene>
<evidence type="ECO:0000259" key="10">
    <source>
        <dbReference type="Pfam" id="PF14748"/>
    </source>
</evidence>
<dbReference type="Pfam" id="PF14748">
    <property type="entry name" value="P5CR_dimer"/>
    <property type="match status" value="1"/>
</dbReference>
<dbReference type="SUPFAM" id="SSF51735">
    <property type="entry name" value="NAD(P)-binding Rossmann-fold domains"/>
    <property type="match status" value="1"/>
</dbReference>
<comment type="subcellular location">
    <subcellularLocation>
        <location evidence="6">Cytoplasm</location>
    </subcellularLocation>
</comment>
<feature type="domain" description="Pyrroline-5-carboxylate reductase dimerisation" evidence="10">
    <location>
        <begin position="165"/>
        <end position="255"/>
    </location>
</feature>
<comment type="function">
    <text evidence="5 6">Catalyzes the reduction of 1-pyrroline-5-carboxylate (PCA) to L-proline.</text>
</comment>
<keyword evidence="2 6" id="KW-0641">Proline biosynthesis</keyword>
<dbReference type="EMBL" id="SMMX01000001">
    <property type="protein sequence ID" value="TDA23205.1"/>
    <property type="molecule type" value="Genomic_DNA"/>
</dbReference>
<dbReference type="Gene3D" id="1.10.3730.10">
    <property type="entry name" value="ProC C-terminal domain-like"/>
    <property type="match status" value="1"/>
</dbReference>
<protein>
    <recommendedName>
        <fullName evidence="6 7">Pyrroline-5-carboxylate reductase</fullName>
        <shortName evidence="6">P5C reductase</shortName>
        <shortName evidence="6">P5CR</shortName>
        <ecNumber evidence="6 7">1.5.1.2</ecNumber>
    </recommendedName>
    <alternativeName>
        <fullName evidence="6">PCA reductase</fullName>
    </alternativeName>
</protein>
<dbReference type="InterPro" id="IPR008927">
    <property type="entry name" value="6-PGluconate_DH-like_C_sf"/>
</dbReference>
<dbReference type="AlphaFoldDB" id="A0A4R4FHR1"/>
<dbReference type="InterPro" id="IPR036291">
    <property type="entry name" value="NAD(P)-bd_dom_sf"/>
</dbReference>
<dbReference type="GO" id="GO:0004735">
    <property type="term" value="F:pyrroline-5-carboxylate reductase activity"/>
    <property type="evidence" value="ECO:0007669"/>
    <property type="project" value="UniProtKB-UniRule"/>
</dbReference>
<dbReference type="PANTHER" id="PTHR11645">
    <property type="entry name" value="PYRROLINE-5-CARBOXYLATE REDUCTASE"/>
    <property type="match status" value="1"/>
</dbReference>
<evidence type="ECO:0000256" key="3">
    <source>
        <dbReference type="ARBA" id="ARBA00022857"/>
    </source>
</evidence>
<proteinExistence type="inferred from homology"/>
<keyword evidence="12" id="KW-1185">Reference proteome</keyword>
<keyword evidence="6" id="KW-0028">Amino-acid biosynthesis</keyword>
<dbReference type="UniPathway" id="UPA00098">
    <property type="reaction ID" value="UER00361"/>
</dbReference>
<dbReference type="RefSeq" id="WP_132273740.1">
    <property type="nucleotide sequence ID" value="NZ_JAOBST010000035.1"/>
</dbReference>
<dbReference type="NCBIfam" id="TIGR00112">
    <property type="entry name" value="proC"/>
    <property type="match status" value="1"/>
</dbReference>
<feature type="binding site" evidence="8">
    <location>
        <begin position="6"/>
        <end position="11"/>
    </location>
    <ligand>
        <name>NADP(+)</name>
        <dbReference type="ChEBI" id="CHEBI:58349"/>
    </ligand>
</feature>
<evidence type="ECO:0000313" key="12">
    <source>
        <dbReference type="Proteomes" id="UP000295710"/>
    </source>
</evidence>
<dbReference type="SUPFAM" id="SSF48179">
    <property type="entry name" value="6-phosphogluconate dehydrogenase C-terminal domain-like"/>
    <property type="match status" value="1"/>
</dbReference>
<keyword evidence="6" id="KW-0963">Cytoplasm</keyword>
<comment type="caution">
    <text evidence="11">The sequence shown here is derived from an EMBL/GenBank/DDBJ whole genome shotgun (WGS) entry which is preliminary data.</text>
</comment>
<feature type="binding site" evidence="8">
    <location>
        <position position="55"/>
    </location>
    <ligand>
        <name>NADPH</name>
        <dbReference type="ChEBI" id="CHEBI:57783"/>
    </ligand>
</feature>
<dbReference type="GO" id="GO:0055129">
    <property type="term" value="P:L-proline biosynthetic process"/>
    <property type="evidence" value="ECO:0007669"/>
    <property type="project" value="UniProtKB-UniRule"/>
</dbReference>
<evidence type="ECO:0000256" key="5">
    <source>
        <dbReference type="ARBA" id="ARBA00058118"/>
    </source>
</evidence>
<evidence type="ECO:0000256" key="1">
    <source>
        <dbReference type="ARBA" id="ARBA00005525"/>
    </source>
</evidence>
<evidence type="ECO:0000256" key="2">
    <source>
        <dbReference type="ARBA" id="ARBA00022650"/>
    </source>
</evidence>
<comment type="catalytic activity">
    <reaction evidence="6">
        <text>L-proline + NADP(+) = (S)-1-pyrroline-5-carboxylate + NADPH + 2 H(+)</text>
        <dbReference type="Rhea" id="RHEA:14109"/>
        <dbReference type="ChEBI" id="CHEBI:15378"/>
        <dbReference type="ChEBI" id="CHEBI:17388"/>
        <dbReference type="ChEBI" id="CHEBI:57783"/>
        <dbReference type="ChEBI" id="CHEBI:58349"/>
        <dbReference type="ChEBI" id="CHEBI:60039"/>
        <dbReference type="EC" id="1.5.1.2"/>
    </reaction>
</comment>
<evidence type="ECO:0000256" key="7">
    <source>
        <dbReference type="NCBIfam" id="TIGR00112"/>
    </source>
</evidence>
<evidence type="ECO:0000313" key="11">
    <source>
        <dbReference type="EMBL" id="TDA23205.1"/>
    </source>
</evidence>
<comment type="pathway">
    <text evidence="6">Amino-acid biosynthesis; L-proline biosynthesis; L-proline from L-glutamate 5-semialdehyde: step 1/1.</text>
</comment>
<dbReference type="EC" id="1.5.1.2" evidence="6 7"/>
<dbReference type="PIRSF" id="PIRSF000193">
    <property type="entry name" value="Pyrrol-5-carb_rd"/>
    <property type="match status" value="1"/>
</dbReference>
<dbReference type="HAMAP" id="MF_01925">
    <property type="entry name" value="P5C_reductase"/>
    <property type="match status" value="1"/>
</dbReference>
<dbReference type="PANTHER" id="PTHR11645:SF0">
    <property type="entry name" value="PYRROLINE-5-CARBOXYLATE REDUCTASE 3"/>
    <property type="match status" value="1"/>
</dbReference>
<comment type="catalytic activity">
    <reaction evidence="6">
        <text>L-proline + NAD(+) = (S)-1-pyrroline-5-carboxylate + NADH + 2 H(+)</text>
        <dbReference type="Rhea" id="RHEA:14105"/>
        <dbReference type="ChEBI" id="CHEBI:15378"/>
        <dbReference type="ChEBI" id="CHEBI:17388"/>
        <dbReference type="ChEBI" id="CHEBI:57540"/>
        <dbReference type="ChEBI" id="CHEBI:57945"/>
        <dbReference type="ChEBI" id="CHEBI:60039"/>
        <dbReference type="EC" id="1.5.1.2"/>
    </reaction>
</comment>
<evidence type="ECO:0000256" key="4">
    <source>
        <dbReference type="ARBA" id="ARBA00023002"/>
    </source>
</evidence>
<evidence type="ECO:0000259" key="9">
    <source>
        <dbReference type="Pfam" id="PF03807"/>
    </source>
</evidence>
<dbReference type="FunFam" id="1.10.3730.10:FF:000001">
    <property type="entry name" value="Pyrroline-5-carboxylate reductase"/>
    <property type="match status" value="1"/>
</dbReference>
<dbReference type="InterPro" id="IPR000304">
    <property type="entry name" value="Pyrroline-COOH_reductase"/>
</dbReference>
<dbReference type="InterPro" id="IPR028939">
    <property type="entry name" value="P5C_Rdtase_cat_N"/>
</dbReference>
<dbReference type="Gene3D" id="3.40.50.720">
    <property type="entry name" value="NAD(P)-binding Rossmann-like Domain"/>
    <property type="match status" value="1"/>
</dbReference>
<dbReference type="Proteomes" id="UP000295710">
    <property type="component" value="Unassembled WGS sequence"/>
</dbReference>
<evidence type="ECO:0000256" key="6">
    <source>
        <dbReference type="HAMAP-Rule" id="MF_01925"/>
    </source>
</evidence>
<sequence>MKVGFLGMGSMAQAMIEGFLKSGALEGRDIYASGGNYERLEKNCRRFGCIPCRTNEDVIEHSDMVVISLKAAMVADVIRPLAESMKGRIVVSIAAGYTFDTFRDILGQDVHYICTIPNTPVSVGEGITVFEDRHSLEKEEYEAFYTLFSAIGLVQPVETGLVGTAGTVAGCGPAFASMFLEALGDAGVKYGLPRRTAYELAAQMLCGTGKLYTEKRQHPGEMKDAVCSPGGTTIRGVSALERAGFRDAVIRAVDEIEG</sequence>
<keyword evidence="4 6" id="KW-0560">Oxidoreductase</keyword>
<accession>A0A4R4FHR1</accession>
<name>A0A4R4FHR1_9FIRM</name>
<keyword evidence="3 6" id="KW-0521">NADP</keyword>
<comment type="similarity">
    <text evidence="1 6">Belongs to the pyrroline-5-carboxylate reductase family.</text>
</comment>
<dbReference type="GO" id="GO:0005737">
    <property type="term" value="C:cytoplasm"/>
    <property type="evidence" value="ECO:0007669"/>
    <property type="project" value="UniProtKB-SubCell"/>
</dbReference>
<reference evidence="11 12" key="1">
    <citation type="journal article" date="2016" name="Nat. Microbiol.">
        <title>The Mouse Intestinal Bacterial Collection (miBC) provides host-specific insight into cultured diversity and functional potential of the gut microbiota.</title>
        <authorList>
            <person name="Lagkouvardos I."/>
            <person name="Pukall R."/>
            <person name="Abt B."/>
            <person name="Foesel B.U."/>
            <person name="Meier-Kolthoff J.P."/>
            <person name="Kumar N."/>
            <person name="Bresciani A."/>
            <person name="Martinez I."/>
            <person name="Just S."/>
            <person name="Ziegler C."/>
            <person name="Brugiroux S."/>
            <person name="Garzetti D."/>
            <person name="Wenning M."/>
            <person name="Bui T.P."/>
            <person name="Wang J."/>
            <person name="Hugenholtz F."/>
            <person name="Plugge C.M."/>
            <person name="Peterson D.A."/>
            <person name="Hornef M.W."/>
            <person name="Baines J.F."/>
            <person name="Smidt H."/>
            <person name="Walter J."/>
            <person name="Kristiansen K."/>
            <person name="Nielsen H.B."/>
            <person name="Haller D."/>
            <person name="Overmann J."/>
            <person name="Stecher B."/>
            <person name="Clavel T."/>
        </authorList>
    </citation>
    <scope>NUCLEOTIDE SEQUENCE [LARGE SCALE GENOMIC DNA]</scope>
    <source>
        <strain evidence="11 12">DSM 28560</strain>
    </source>
</reference>
<organism evidence="11 12">
    <name type="scientific">Extibacter muris</name>
    <dbReference type="NCBI Taxonomy" id="1796622"/>
    <lineage>
        <taxon>Bacteria</taxon>
        <taxon>Bacillati</taxon>
        <taxon>Bacillota</taxon>
        <taxon>Clostridia</taxon>
        <taxon>Lachnospirales</taxon>
        <taxon>Lachnospiraceae</taxon>
        <taxon>Extibacter</taxon>
    </lineage>
</organism>
<feature type="domain" description="Pyrroline-5-carboxylate reductase catalytic N-terminal" evidence="9">
    <location>
        <begin position="2"/>
        <end position="96"/>
    </location>
</feature>
<dbReference type="InterPro" id="IPR029036">
    <property type="entry name" value="P5CR_dimer"/>
</dbReference>
<dbReference type="Pfam" id="PF03807">
    <property type="entry name" value="F420_oxidored"/>
    <property type="match status" value="1"/>
</dbReference>
<evidence type="ECO:0000256" key="8">
    <source>
        <dbReference type="PIRSR" id="PIRSR000193-1"/>
    </source>
</evidence>